<organism evidence="1">
    <name type="scientific">Rhizophora mucronata</name>
    <name type="common">Asiatic mangrove</name>
    <dbReference type="NCBI Taxonomy" id="61149"/>
    <lineage>
        <taxon>Eukaryota</taxon>
        <taxon>Viridiplantae</taxon>
        <taxon>Streptophyta</taxon>
        <taxon>Embryophyta</taxon>
        <taxon>Tracheophyta</taxon>
        <taxon>Spermatophyta</taxon>
        <taxon>Magnoliopsida</taxon>
        <taxon>eudicotyledons</taxon>
        <taxon>Gunneridae</taxon>
        <taxon>Pentapetalae</taxon>
        <taxon>rosids</taxon>
        <taxon>fabids</taxon>
        <taxon>Malpighiales</taxon>
        <taxon>Rhizophoraceae</taxon>
        <taxon>Rhizophora</taxon>
    </lineage>
</organism>
<accession>A0A2P2J171</accession>
<dbReference type="AlphaFoldDB" id="A0A2P2J171"/>
<dbReference type="EMBL" id="GGEC01006725">
    <property type="protein sequence ID" value="MBW87208.1"/>
    <property type="molecule type" value="Transcribed_RNA"/>
</dbReference>
<name>A0A2P2J171_RHIMU</name>
<proteinExistence type="predicted"/>
<dbReference type="EMBL" id="GGEC01006726">
    <property type="protein sequence ID" value="MBW87209.1"/>
    <property type="molecule type" value="Transcribed_RNA"/>
</dbReference>
<sequence>MEPESPILITPAPNSVFSLGSLNSSWESLACAKNSSKSTVFPDPSSSPSSTLASKTSFSTFLFSRKSEPLSPSSPFSILKTFARSP</sequence>
<evidence type="ECO:0000313" key="1">
    <source>
        <dbReference type="EMBL" id="MBW87209.1"/>
    </source>
</evidence>
<reference evidence="1" key="1">
    <citation type="submission" date="2018-02" db="EMBL/GenBank/DDBJ databases">
        <title>Rhizophora mucronata_Transcriptome.</title>
        <authorList>
            <person name="Meera S.P."/>
            <person name="Sreeshan A."/>
            <person name="Augustine A."/>
        </authorList>
    </citation>
    <scope>NUCLEOTIDE SEQUENCE</scope>
    <source>
        <tissue evidence="1">Leaf</tissue>
    </source>
</reference>
<protein>
    <submittedName>
        <fullName evidence="1">Uncharacterized protein MANES_11G082600</fullName>
    </submittedName>
</protein>